<dbReference type="Proteomes" id="UP000308886">
    <property type="component" value="Unassembled WGS sequence"/>
</dbReference>
<comment type="caution">
    <text evidence="1">The sequence shown here is derived from an EMBL/GenBank/DDBJ whole genome shotgun (WGS) entry which is preliminary data.</text>
</comment>
<evidence type="ECO:0000313" key="2">
    <source>
        <dbReference type="Proteomes" id="UP000308886"/>
    </source>
</evidence>
<organism evidence="1 2">
    <name type="scientific">Palleniella muris</name>
    <dbReference type="NCBI Taxonomy" id="3038145"/>
    <lineage>
        <taxon>Bacteria</taxon>
        <taxon>Pseudomonadati</taxon>
        <taxon>Bacteroidota</taxon>
        <taxon>Bacteroidia</taxon>
        <taxon>Bacteroidales</taxon>
        <taxon>Prevotellaceae</taxon>
        <taxon>Palleniella</taxon>
    </lineage>
</organism>
<gene>
    <name evidence="1" type="ORF">E5358_12500</name>
</gene>
<reference evidence="1" key="1">
    <citation type="submission" date="2019-04" db="EMBL/GenBank/DDBJ databases">
        <title>Microbes associate with the intestines of laboratory mice.</title>
        <authorList>
            <person name="Navarre W."/>
            <person name="Wong E."/>
            <person name="Huang K."/>
            <person name="Tropini C."/>
            <person name="Ng K."/>
            <person name="Yu B."/>
        </authorList>
    </citation>
    <scope>NUCLEOTIDE SEQUENCE</scope>
    <source>
        <strain evidence="1">NM73_A23</strain>
    </source>
</reference>
<proteinExistence type="predicted"/>
<protein>
    <submittedName>
        <fullName evidence="1">Rpn family recombination-promoting nuclease/putative transposase</fullName>
    </submittedName>
</protein>
<evidence type="ECO:0000313" key="1">
    <source>
        <dbReference type="EMBL" id="TGX80585.1"/>
    </source>
</evidence>
<dbReference type="EMBL" id="SRZC01000024">
    <property type="protein sequence ID" value="TGX80585.1"/>
    <property type="molecule type" value="Genomic_DNA"/>
</dbReference>
<keyword evidence="2" id="KW-1185">Reference proteome</keyword>
<sequence length="309" mass="36250">MVPFEEEARYINPYTDFGFKLLFGTECNKEYLLEFLNALLPMEQKINDITYLNAAQLGDTESERKSVFDVYCHCDDGSYVIVEMQRAAQAFFKDRCVYYSSFPIRQQGKKGLWDYKLSAVYTVGILDFKFDDDEEYYHHEVQLIDKNSGEVFYDKLTYVFLEMPKFKKTIGECTTIMDKWLFVLKNMARLLDRPIELQERIFERLFRTAEIAKMSRQQLYEYEESLKNYRDWRNVLDNAQYEGHILGLERGLEQGLKKGRAEGIEQGRTEGVNAEKRATAIRMLSLGMDDETISQISGLPVQEIKALRD</sequence>
<name>A0AC61QMR0_9BACT</name>
<accession>A0AC61QMR0</accession>